<comment type="caution">
    <text evidence="1">The sequence shown here is derived from an EMBL/GenBank/DDBJ whole genome shotgun (WGS) entry which is preliminary data.</text>
</comment>
<dbReference type="Proteomes" id="UP001500307">
    <property type="component" value="Unassembled WGS sequence"/>
</dbReference>
<evidence type="ECO:0008006" key="3">
    <source>
        <dbReference type="Google" id="ProtNLM"/>
    </source>
</evidence>
<protein>
    <recommendedName>
        <fullName evidence="3">RCK N-terminal domain-containing protein</fullName>
    </recommendedName>
</protein>
<keyword evidence="2" id="KW-1185">Reference proteome</keyword>
<evidence type="ECO:0000313" key="1">
    <source>
        <dbReference type="EMBL" id="GAA4563168.1"/>
    </source>
</evidence>
<dbReference type="InterPro" id="IPR036291">
    <property type="entry name" value="NAD(P)-bd_dom_sf"/>
</dbReference>
<dbReference type="EMBL" id="BAABGU010000002">
    <property type="protein sequence ID" value="GAA4563168.1"/>
    <property type="molecule type" value="Genomic_DNA"/>
</dbReference>
<dbReference type="SUPFAM" id="SSF51735">
    <property type="entry name" value="NAD(P)-binding Rossmann-fold domains"/>
    <property type="match status" value="1"/>
</dbReference>
<dbReference type="PANTHER" id="PTHR43318">
    <property type="entry name" value="UDP-N-ACETYLGLUCOSAMINE 4,6-DEHYDRATASE"/>
    <property type="match status" value="1"/>
</dbReference>
<sequence>MGAAVALFLMGAGRAARRERRHQPVRNAEPCLVYGVDEAGERLVRVLLGDPGGRYLPVGLLDDHPGHRDLRLAGLRVLGGREQLAEAVRRTGARTVIFSMSGSDAELMRDVRSRTLQAGAAFKVLPPVPELLDRPVAVTDVRDMQITDLLDEVRGLDPYGDPDELIKRLAMLCAESAVPLTAVPGPR</sequence>
<dbReference type="Gene3D" id="3.40.50.720">
    <property type="entry name" value="NAD(P)-binding Rossmann-like Domain"/>
    <property type="match status" value="1"/>
</dbReference>
<proteinExistence type="predicted"/>
<organism evidence="1 2">
    <name type="scientific">Micromonospora coerulea</name>
    <dbReference type="NCBI Taxonomy" id="47856"/>
    <lineage>
        <taxon>Bacteria</taxon>
        <taxon>Bacillati</taxon>
        <taxon>Actinomycetota</taxon>
        <taxon>Actinomycetes</taxon>
        <taxon>Micromonosporales</taxon>
        <taxon>Micromonosporaceae</taxon>
        <taxon>Micromonospora</taxon>
    </lineage>
</organism>
<dbReference type="InterPro" id="IPR051203">
    <property type="entry name" value="Polysaccharide_Synthase-Rel"/>
</dbReference>
<reference evidence="2" key="1">
    <citation type="journal article" date="2019" name="Int. J. Syst. Evol. Microbiol.">
        <title>The Global Catalogue of Microorganisms (GCM) 10K type strain sequencing project: providing services to taxonomists for standard genome sequencing and annotation.</title>
        <authorList>
            <consortium name="The Broad Institute Genomics Platform"/>
            <consortium name="The Broad Institute Genome Sequencing Center for Infectious Disease"/>
            <person name="Wu L."/>
            <person name="Ma J."/>
        </authorList>
    </citation>
    <scope>NUCLEOTIDE SEQUENCE [LARGE SCALE GENOMIC DNA]</scope>
    <source>
        <strain evidence="2">JCM 3175</strain>
    </source>
</reference>
<name>A0ABP8S6A3_9ACTN</name>
<accession>A0ABP8S6A3</accession>
<dbReference type="RefSeq" id="WP_346116178.1">
    <property type="nucleotide sequence ID" value="NZ_BAABGU010000002.1"/>
</dbReference>
<evidence type="ECO:0000313" key="2">
    <source>
        <dbReference type="Proteomes" id="UP001500307"/>
    </source>
</evidence>
<dbReference type="Pfam" id="PF13727">
    <property type="entry name" value="CoA_binding_3"/>
    <property type="match status" value="1"/>
</dbReference>
<gene>
    <name evidence="1" type="ORF">GCM10023176_06540</name>
</gene>
<dbReference type="PANTHER" id="PTHR43318:SF2">
    <property type="entry name" value="UDP-N-ACETYLGLUCOSAMINE 4,6-DEHYDRATASE (INVERTING)"/>
    <property type="match status" value="1"/>
</dbReference>